<dbReference type="InterPro" id="IPR001279">
    <property type="entry name" value="Metallo-B-lactamas"/>
</dbReference>
<dbReference type="GO" id="GO:0016740">
    <property type="term" value="F:transferase activity"/>
    <property type="evidence" value="ECO:0007669"/>
    <property type="project" value="TreeGrafter"/>
</dbReference>
<feature type="domain" description="Metallo-beta-lactamase" evidence="1">
    <location>
        <begin position="15"/>
        <end position="76"/>
    </location>
</feature>
<dbReference type="InterPro" id="IPR041712">
    <property type="entry name" value="DHPS-like_MBL-fold"/>
</dbReference>
<dbReference type="InterPro" id="IPR036866">
    <property type="entry name" value="RibonucZ/Hydroxyglut_hydro"/>
</dbReference>
<sequence>MDNNTFIDRYFYSEPGLSFYIEDRNNKILFDTGYSNIFIENARKMGIDLQDLDYLVISHGHLDHTWGIVPLIRLYTEARLEKRPHKIPEFVLHPKALNSRVMDDTEIGCMLNPDKLRKHFDVKYTKVPYWLTENLVFMGEIPRKFDFENTEPLGKIETSGIYENDYLIDDSALAYKTSRGIVIITGCSHSGICNITEYAKEVCNDSRIIDIVGGFHLQNPSKKQLKGTVEYMMKLNPKETHACHCTDLYSKIELSKAVRIKEVGAGLQLIYE</sequence>
<name>D7E7R4_METEZ</name>
<gene>
    <name evidence="2" type="ordered locus">Metev_1272</name>
</gene>
<dbReference type="HOGENOM" id="CLU_036012_0_0_2"/>
<dbReference type="AlphaFoldDB" id="D7E7R4"/>
<dbReference type="Proteomes" id="UP000000391">
    <property type="component" value="Chromosome"/>
</dbReference>
<dbReference type="GO" id="GO:0016787">
    <property type="term" value="F:hydrolase activity"/>
    <property type="evidence" value="ECO:0007669"/>
    <property type="project" value="UniProtKB-KW"/>
</dbReference>
<dbReference type="Pfam" id="PF00753">
    <property type="entry name" value="Lactamase_B"/>
    <property type="match status" value="1"/>
</dbReference>
<evidence type="ECO:0000313" key="2">
    <source>
        <dbReference type="EMBL" id="ADI74137.1"/>
    </source>
</evidence>
<keyword evidence="2" id="KW-0378">Hydrolase</keyword>
<protein>
    <submittedName>
        <fullName evidence="2">Metal dependent hydrolase</fullName>
    </submittedName>
</protein>
<dbReference type="KEGG" id="mev:Metev_1272"/>
<dbReference type="EMBL" id="CP002069">
    <property type="protein sequence ID" value="ADI74137.1"/>
    <property type="molecule type" value="Genomic_DNA"/>
</dbReference>
<keyword evidence="3" id="KW-1185">Reference proteome</keyword>
<dbReference type="RefSeq" id="WP_013194703.1">
    <property type="nucleotide sequence ID" value="NC_014253.1"/>
</dbReference>
<dbReference type="InterPro" id="IPR052926">
    <property type="entry name" value="Metallo-beta-lactamase_dom"/>
</dbReference>
<dbReference type="GeneID" id="9346905"/>
<dbReference type="PANTHER" id="PTHR13754:SF18">
    <property type="entry name" value="7,8-DIHYDROPTERIN-6-METHYL-4-(BETA-D-RIBOFURANOSYL)-AMINOBENZENE-5'-PHOSPHATE SYNTHASE"/>
    <property type="match status" value="1"/>
</dbReference>
<dbReference type="CDD" id="cd07713">
    <property type="entry name" value="DHPS-like_MBL-fold"/>
    <property type="match status" value="1"/>
</dbReference>
<accession>D7E7R4</accession>
<dbReference type="SUPFAM" id="SSF56281">
    <property type="entry name" value="Metallo-hydrolase/oxidoreductase"/>
    <property type="match status" value="1"/>
</dbReference>
<organism evidence="2 3">
    <name type="scientific">Methanohalobium evestigatum (strain ATCC BAA-1072 / DSM 3721 / NBRC 107634 / OCM 161 / Z-7303)</name>
    <dbReference type="NCBI Taxonomy" id="644295"/>
    <lineage>
        <taxon>Archaea</taxon>
        <taxon>Methanobacteriati</taxon>
        <taxon>Methanobacteriota</taxon>
        <taxon>Stenosarchaea group</taxon>
        <taxon>Methanomicrobia</taxon>
        <taxon>Methanosarcinales</taxon>
        <taxon>Methanosarcinaceae</taxon>
        <taxon>Methanohalobium</taxon>
    </lineage>
</organism>
<reference evidence="2 3" key="1">
    <citation type="submission" date="2010-06" db="EMBL/GenBank/DDBJ databases">
        <title>Complete sequence chromosome of Methanohalobium evestigatum Z-7303.</title>
        <authorList>
            <consortium name="US DOE Joint Genome Institute"/>
            <person name="Lucas S."/>
            <person name="Copeland A."/>
            <person name="Lapidus A."/>
            <person name="Cheng J.-F."/>
            <person name="Bruce D."/>
            <person name="Goodwin L."/>
            <person name="Pitluck S."/>
            <person name="Saunders E."/>
            <person name="Detter J.C."/>
            <person name="Han C."/>
            <person name="Tapia R."/>
            <person name="Land M."/>
            <person name="Hauser L."/>
            <person name="Kyrpides N."/>
            <person name="Mikhailova N."/>
            <person name="Sieprawska-Lupa M."/>
            <person name="Whitman W.B."/>
            <person name="Anderson I."/>
            <person name="Woyke T."/>
        </authorList>
    </citation>
    <scope>NUCLEOTIDE SEQUENCE [LARGE SCALE GENOMIC DNA]</scope>
    <source>
        <strain evidence="3">ATCC BAA-1072 / DSM 3721 / NBRC 107634 / OCM 161 / Z-7303</strain>
    </source>
</reference>
<proteinExistence type="predicted"/>
<dbReference type="STRING" id="644295.Metev_1272"/>
<evidence type="ECO:0000313" key="3">
    <source>
        <dbReference type="Proteomes" id="UP000000391"/>
    </source>
</evidence>
<evidence type="ECO:0000259" key="1">
    <source>
        <dbReference type="Pfam" id="PF00753"/>
    </source>
</evidence>
<dbReference type="Gene3D" id="3.60.15.10">
    <property type="entry name" value="Ribonuclease Z/Hydroxyacylglutathione hydrolase-like"/>
    <property type="match status" value="1"/>
</dbReference>
<dbReference type="PANTHER" id="PTHR13754">
    <property type="entry name" value="METALLO-BETA-LACTAMASE SUPERFAMILY PROTEIN"/>
    <property type="match status" value="1"/>
</dbReference>